<evidence type="ECO:0000256" key="3">
    <source>
        <dbReference type="ARBA" id="ARBA00022692"/>
    </source>
</evidence>
<comment type="function">
    <text evidence="7">Stabilizer subunit of the dolichol-phosphate mannose (DPM) synthase complex; tethers catalytic subunit to the ER.</text>
</comment>
<dbReference type="GO" id="GO:0005789">
    <property type="term" value="C:endoplasmic reticulum membrane"/>
    <property type="evidence" value="ECO:0007669"/>
    <property type="project" value="UniProtKB-SubCell"/>
</dbReference>
<evidence type="ECO:0000256" key="7">
    <source>
        <dbReference type="RuleBase" id="RU365085"/>
    </source>
</evidence>
<dbReference type="EMBL" id="HBKQ01048740">
    <property type="protein sequence ID" value="CAE2273851.1"/>
    <property type="molecule type" value="Transcribed_RNA"/>
</dbReference>
<comment type="subcellular location">
    <subcellularLocation>
        <location evidence="1 7">Endoplasmic reticulum membrane</location>
        <topology evidence="1 7">Multi-pass membrane protein</topology>
    </subcellularLocation>
</comment>
<gene>
    <name evidence="8" type="ORF">OAUR00152_LOCUS33667</name>
</gene>
<evidence type="ECO:0000256" key="6">
    <source>
        <dbReference type="ARBA" id="ARBA00023136"/>
    </source>
</evidence>
<evidence type="ECO:0000256" key="5">
    <source>
        <dbReference type="ARBA" id="ARBA00022989"/>
    </source>
</evidence>
<dbReference type="PANTHER" id="PTHR16433">
    <property type="entry name" value="DOLICHOL-PHOSPHATE MANNOSYLTRANSFERASE SUBUNIT 3"/>
    <property type="match status" value="1"/>
</dbReference>
<keyword evidence="4 7" id="KW-0256">Endoplasmic reticulum</keyword>
<accession>A0A7S4JTX8</accession>
<dbReference type="UniPathway" id="UPA00378"/>
<dbReference type="Pfam" id="PF08285">
    <property type="entry name" value="DPM3"/>
    <property type="match status" value="1"/>
</dbReference>
<dbReference type="PANTHER" id="PTHR16433:SF0">
    <property type="entry name" value="DOLICHOL-PHOSPHATE MANNOSYLTRANSFERASE SUBUNIT 3"/>
    <property type="match status" value="1"/>
</dbReference>
<feature type="transmembrane region" description="Helical" evidence="7">
    <location>
        <begin position="52"/>
        <end position="73"/>
    </location>
</feature>
<comment type="subunit">
    <text evidence="7">Component of the dolichol-phosphate mannose (DPM) synthase complex.</text>
</comment>
<keyword evidence="3 7" id="KW-0812">Transmembrane</keyword>
<evidence type="ECO:0000256" key="2">
    <source>
        <dbReference type="ARBA" id="ARBA00010430"/>
    </source>
</evidence>
<evidence type="ECO:0000313" key="8">
    <source>
        <dbReference type="EMBL" id="CAE2273851.1"/>
    </source>
</evidence>
<feature type="transmembrane region" description="Helical" evidence="7">
    <location>
        <begin position="7"/>
        <end position="25"/>
    </location>
</feature>
<keyword evidence="6 7" id="KW-0472">Membrane</keyword>
<dbReference type="InterPro" id="IPR013174">
    <property type="entry name" value="DPM3"/>
</dbReference>
<name>A0A7S4JTX8_9STRA</name>
<keyword evidence="5 7" id="KW-1133">Transmembrane helix</keyword>
<comment type="pathway">
    <text evidence="7">Protein modification; protein glycosylation.</text>
</comment>
<dbReference type="GO" id="GO:0006506">
    <property type="term" value="P:GPI anchor biosynthetic process"/>
    <property type="evidence" value="ECO:0007669"/>
    <property type="project" value="TreeGrafter"/>
</dbReference>
<organism evidence="8">
    <name type="scientific">Odontella aurita</name>
    <dbReference type="NCBI Taxonomy" id="265563"/>
    <lineage>
        <taxon>Eukaryota</taxon>
        <taxon>Sar</taxon>
        <taxon>Stramenopiles</taxon>
        <taxon>Ochrophyta</taxon>
        <taxon>Bacillariophyta</taxon>
        <taxon>Mediophyceae</taxon>
        <taxon>Biddulphiophycidae</taxon>
        <taxon>Eupodiscales</taxon>
        <taxon>Odontellaceae</taxon>
        <taxon>Odontella</taxon>
    </lineage>
</organism>
<protein>
    <recommendedName>
        <fullName evidence="7">Dolichol-phosphate mannosyltransferase subunit 3</fullName>
    </recommendedName>
</protein>
<dbReference type="AlphaFoldDB" id="A0A7S4JTX8"/>
<comment type="similarity">
    <text evidence="2 7">Belongs to the DPM3 family.</text>
</comment>
<proteinExistence type="inferred from homology"/>
<sequence length="103" mass="11381">MTGLLRYQIFMVYGFAFLATWQAALTHKTTIVEALGTVGIELSLGNIAVTYAPFWAISCIGIFAVMSIGYGVLTFEDCPEATAELDRQVKDTREELKKRGVKL</sequence>
<evidence type="ECO:0000256" key="1">
    <source>
        <dbReference type="ARBA" id="ARBA00004477"/>
    </source>
</evidence>
<dbReference type="GO" id="GO:0033185">
    <property type="term" value="C:dolichol-phosphate-mannose synthase complex"/>
    <property type="evidence" value="ECO:0007669"/>
    <property type="project" value="TreeGrafter"/>
</dbReference>
<reference evidence="8" key="1">
    <citation type="submission" date="2021-01" db="EMBL/GenBank/DDBJ databases">
        <authorList>
            <person name="Corre E."/>
            <person name="Pelletier E."/>
            <person name="Niang G."/>
            <person name="Scheremetjew M."/>
            <person name="Finn R."/>
            <person name="Kale V."/>
            <person name="Holt S."/>
            <person name="Cochrane G."/>
            <person name="Meng A."/>
            <person name="Brown T."/>
            <person name="Cohen L."/>
        </authorList>
    </citation>
    <scope>NUCLEOTIDE SEQUENCE</scope>
    <source>
        <strain evidence="8">Isolate 1302-5</strain>
    </source>
</reference>
<evidence type="ECO:0000256" key="4">
    <source>
        <dbReference type="ARBA" id="ARBA00022824"/>
    </source>
</evidence>